<evidence type="ECO:0000256" key="1">
    <source>
        <dbReference type="SAM" id="Coils"/>
    </source>
</evidence>
<feature type="coiled-coil region" evidence="1">
    <location>
        <begin position="230"/>
        <end position="257"/>
    </location>
</feature>
<gene>
    <name evidence="4" type="ORF">XAT740_LOCUS36568</name>
</gene>
<keyword evidence="5" id="KW-1185">Reference proteome</keyword>
<evidence type="ECO:0000256" key="2">
    <source>
        <dbReference type="SAM" id="MobiDB-lite"/>
    </source>
</evidence>
<dbReference type="EMBL" id="CAJNOR010003764">
    <property type="protein sequence ID" value="CAF1445516.1"/>
    <property type="molecule type" value="Genomic_DNA"/>
</dbReference>
<keyword evidence="3" id="KW-0732">Signal</keyword>
<accession>A0A815P812</accession>
<feature type="chain" id="PRO_5032631182" evidence="3">
    <location>
        <begin position="19"/>
        <end position="309"/>
    </location>
</feature>
<feature type="compositionally biased region" description="Polar residues" evidence="2">
    <location>
        <begin position="282"/>
        <end position="294"/>
    </location>
</feature>
<evidence type="ECO:0000313" key="4">
    <source>
        <dbReference type="EMBL" id="CAF1445516.1"/>
    </source>
</evidence>
<evidence type="ECO:0000313" key="5">
    <source>
        <dbReference type="Proteomes" id="UP000663828"/>
    </source>
</evidence>
<proteinExistence type="predicted"/>
<evidence type="ECO:0000256" key="3">
    <source>
        <dbReference type="SAM" id="SignalP"/>
    </source>
</evidence>
<dbReference type="AlphaFoldDB" id="A0A815P812"/>
<feature type="compositionally biased region" description="Basic and acidic residues" evidence="2">
    <location>
        <begin position="124"/>
        <end position="135"/>
    </location>
</feature>
<name>A0A815P812_ADIRI</name>
<organism evidence="4 5">
    <name type="scientific">Adineta ricciae</name>
    <name type="common">Rotifer</name>
    <dbReference type="NCBI Taxonomy" id="249248"/>
    <lineage>
        <taxon>Eukaryota</taxon>
        <taxon>Metazoa</taxon>
        <taxon>Spiralia</taxon>
        <taxon>Gnathifera</taxon>
        <taxon>Rotifera</taxon>
        <taxon>Eurotatoria</taxon>
        <taxon>Bdelloidea</taxon>
        <taxon>Adinetida</taxon>
        <taxon>Adinetidae</taxon>
        <taxon>Adineta</taxon>
    </lineage>
</organism>
<protein>
    <submittedName>
        <fullName evidence="4">Uncharacterized protein</fullName>
    </submittedName>
</protein>
<feature type="region of interest" description="Disordered" evidence="2">
    <location>
        <begin position="263"/>
        <end position="309"/>
    </location>
</feature>
<dbReference type="Proteomes" id="UP000663828">
    <property type="component" value="Unassembled WGS sequence"/>
</dbReference>
<feature type="signal peptide" evidence="3">
    <location>
        <begin position="1"/>
        <end position="18"/>
    </location>
</feature>
<reference evidence="4" key="1">
    <citation type="submission" date="2021-02" db="EMBL/GenBank/DDBJ databases">
        <authorList>
            <person name="Nowell W R."/>
        </authorList>
    </citation>
    <scope>NUCLEOTIDE SEQUENCE</scope>
</reference>
<keyword evidence="1" id="KW-0175">Coiled coil</keyword>
<sequence length="309" mass="33398">MWSRQLFLVWILAVTVLATQSHVIHKRGLISKLFGGSSKSTKDIDANMSPRERSKLRELLKNPVVITMLSAAIGMVVQQALAAKNMDDVCENKYVKMAYMAGGVNPQIQQALNLLGCNGPNRKFGGDKNKSKDKYGVTTTPANRNAQGEDEDDDDNEGAADNQDDDQEENAGLQSGLPPEKQSKLTQLLSIARGEKGAKRNFVKGLFGLNKKDKTFKKGQKLPASTYTLDKDDANSLKDLENEIEKANKADKTVTAADIADAKIAGKETPASDPHKKADAENQGQLSGDQSTIRETPVAPVGATTKSAK</sequence>
<feature type="region of interest" description="Disordered" evidence="2">
    <location>
        <begin position="123"/>
        <end position="183"/>
    </location>
</feature>
<feature type="compositionally biased region" description="Acidic residues" evidence="2">
    <location>
        <begin position="148"/>
        <end position="169"/>
    </location>
</feature>
<comment type="caution">
    <text evidence="4">The sequence shown here is derived from an EMBL/GenBank/DDBJ whole genome shotgun (WGS) entry which is preliminary data.</text>
</comment>